<keyword evidence="2" id="KW-1185">Reference proteome</keyword>
<dbReference type="Proteomes" id="UP001595912">
    <property type="component" value="Unassembled WGS sequence"/>
</dbReference>
<organism evidence="1 2">
    <name type="scientific">Dactylosporangium cerinum</name>
    <dbReference type="NCBI Taxonomy" id="1434730"/>
    <lineage>
        <taxon>Bacteria</taxon>
        <taxon>Bacillati</taxon>
        <taxon>Actinomycetota</taxon>
        <taxon>Actinomycetes</taxon>
        <taxon>Micromonosporales</taxon>
        <taxon>Micromonosporaceae</taxon>
        <taxon>Dactylosporangium</taxon>
    </lineage>
</organism>
<reference evidence="2" key="1">
    <citation type="journal article" date="2019" name="Int. J. Syst. Evol. Microbiol.">
        <title>The Global Catalogue of Microorganisms (GCM) 10K type strain sequencing project: providing services to taxonomists for standard genome sequencing and annotation.</title>
        <authorList>
            <consortium name="The Broad Institute Genomics Platform"/>
            <consortium name="The Broad Institute Genome Sequencing Center for Infectious Disease"/>
            <person name="Wu L."/>
            <person name="Ma J."/>
        </authorList>
    </citation>
    <scope>NUCLEOTIDE SEQUENCE [LARGE SCALE GENOMIC DNA]</scope>
    <source>
        <strain evidence="2">CGMCC 4.7152</strain>
    </source>
</reference>
<comment type="caution">
    <text evidence="1">The sequence shown here is derived from an EMBL/GenBank/DDBJ whole genome shotgun (WGS) entry which is preliminary data.</text>
</comment>
<dbReference type="SUPFAM" id="SSF53474">
    <property type="entry name" value="alpha/beta-Hydrolases"/>
    <property type="match status" value="1"/>
</dbReference>
<protein>
    <recommendedName>
        <fullName evidence="3">V8-like Glu-specific endopeptidase</fullName>
    </recommendedName>
</protein>
<evidence type="ECO:0000313" key="1">
    <source>
        <dbReference type="EMBL" id="MFC5007468.1"/>
    </source>
</evidence>
<dbReference type="RefSeq" id="WP_380128111.1">
    <property type="nucleotide sequence ID" value="NZ_JBHSIU010000126.1"/>
</dbReference>
<dbReference type="InterPro" id="IPR029058">
    <property type="entry name" value="AB_hydrolase_fold"/>
</dbReference>
<dbReference type="EMBL" id="JBHSIU010000126">
    <property type="protein sequence ID" value="MFC5007468.1"/>
    <property type="molecule type" value="Genomic_DNA"/>
</dbReference>
<gene>
    <name evidence="1" type="ORF">ACFPIJ_57875</name>
</gene>
<evidence type="ECO:0000313" key="2">
    <source>
        <dbReference type="Proteomes" id="UP001595912"/>
    </source>
</evidence>
<evidence type="ECO:0008006" key="3">
    <source>
        <dbReference type="Google" id="ProtNLM"/>
    </source>
</evidence>
<dbReference type="Gene3D" id="3.40.50.1820">
    <property type="entry name" value="alpha/beta hydrolase"/>
    <property type="match status" value="1"/>
</dbReference>
<sequence length="302" mass="33217">MNRQLVLVHGRAQQLKDPDALKVEWLDALAEGLAKSGLALPVAAADVRFPFYGDALVDRVADVPAELASAVVVRGGDIDDEERQFLREVLTETHLQAGVTAEQITEMGSLDVVQRAGWPDSAWAHAVLKAVDRYVPYASGAGIAVATHDVYRYLTDSLIREEIEEGISAAVTPGVETVVVGHSLGTVVTYNLLRREGHLRGWRVPCFVTLGSPLAVTAIRRKLRSLAPIRRPACVDTWYNARDRRDLVALYPLDTERFPIIPEEPPIQHHDAVRNHTDNRHGIAGYLADAVVARWIHDALTA</sequence>
<name>A0ABV9WG60_9ACTN</name>
<proteinExistence type="predicted"/>
<accession>A0ABV9WG60</accession>